<reference evidence="3 4" key="1">
    <citation type="submission" date="2024-08" db="EMBL/GenBank/DDBJ databases">
        <title>Draft Genome Sequence of Legionella lytica strain DSB2004, Isolated From a Fire Sprinkler System.</title>
        <authorList>
            <person name="Everhart A.D."/>
            <person name="Kidane D.T."/>
            <person name="Farone A.L."/>
            <person name="Farone M.B."/>
        </authorList>
    </citation>
    <scope>NUCLEOTIDE SEQUENCE [LARGE SCALE GENOMIC DNA]</scope>
    <source>
        <strain evidence="3 4">DSB2004</strain>
    </source>
</reference>
<dbReference type="Gene3D" id="2.60.40.10">
    <property type="entry name" value="Immunoglobulins"/>
    <property type="match status" value="4"/>
</dbReference>
<dbReference type="InterPro" id="IPR002909">
    <property type="entry name" value="IPT_dom"/>
</dbReference>
<keyword evidence="1" id="KW-0732">Signal</keyword>
<keyword evidence="4" id="KW-1185">Reference proteome</keyword>
<gene>
    <name evidence="3" type="ORF">ACD661_13180</name>
</gene>
<dbReference type="Pfam" id="PF01833">
    <property type="entry name" value="TIG"/>
    <property type="match status" value="4"/>
</dbReference>
<evidence type="ECO:0000259" key="2">
    <source>
        <dbReference type="SMART" id="SM00429"/>
    </source>
</evidence>
<dbReference type="SMART" id="SM00429">
    <property type="entry name" value="IPT"/>
    <property type="match status" value="4"/>
</dbReference>
<organism evidence="3 4">
    <name type="scientific">Legionella lytica</name>
    <dbReference type="NCBI Taxonomy" id="96232"/>
    <lineage>
        <taxon>Bacteria</taxon>
        <taxon>Pseudomonadati</taxon>
        <taxon>Pseudomonadota</taxon>
        <taxon>Gammaproteobacteria</taxon>
        <taxon>Legionellales</taxon>
        <taxon>Legionellaceae</taxon>
        <taxon>Legionella</taxon>
    </lineage>
</organism>
<dbReference type="SUPFAM" id="SSF81296">
    <property type="entry name" value="E set domains"/>
    <property type="match status" value="4"/>
</dbReference>
<name>A0ABW8D9Y6_9GAMM</name>
<dbReference type="RefSeq" id="WP_400188333.1">
    <property type="nucleotide sequence ID" value="NZ_JBGORX010000007.1"/>
</dbReference>
<dbReference type="PANTHER" id="PTHR46769">
    <property type="entry name" value="POLYCYSTIC KIDNEY AND HEPATIC DISEASE 1 (AUTOSOMAL RECESSIVE)-LIKE 1"/>
    <property type="match status" value="1"/>
</dbReference>
<dbReference type="PANTHER" id="PTHR46769:SF2">
    <property type="entry name" value="FIBROCYSTIN-L ISOFORM 2 PRECURSOR-RELATED"/>
    <property type="match status" value="1"/>
</dbReference>
<dbReference type="EMBL" id="JBGORX010000007">
    <property type="protein sequence ID" value="MFJ1269513.1"/>
    <property type="molecule type" value="Genomic_DNA"/>
</dbReference>
<dbReference type="InterPro" id="IPR014756">
    <property type="entry name" value="Ig_E-set"/>
</dbReference>
<feature type="domain" description="IPT/TIG" evidence="2">
    <location>
        <begin position="290"/>
        <end position="374"/>
    </location>
</feature>
<feature type="domain" description="IPT/TIG" evidence="2">
    <location>
        <begin position="29"/>
        <end position="113"/>
    </location>
</feature>
<feature type="domain" description="IPT/TIG" evidence="2">
    <location>
        <begin position="116"/>
        <end position="200"/>
    </location>
</feature>
<feature type="domain" description="IPT/TIG" evidence="2">
    <location>
        <begin position="203"/>
        <end position="287"/>
    </location>
</feature>
<dbReference type="InterPro" id="IPR052387">
    <property type="entry name" value="Fibrocystin"/>
</dbReference>
<evidence type="ECO:0000256" key="1">
    <source>
        <dbReference type="ARBA" id="ARBA00022729"/>
    </source>
</evidence>
<evidence type="ECO:0000313" key="4">
    <source>
        <dbReference type="Proteomes" id="UP001615550"/>
    </source>
</evidence>
<feature type="non-terminal residue" evidence="3">
    <location>
        <position position="1"/>
    </location>
</feature>
<dbReference type="InterPro" id="IPR013783">
    <property type="entry name" value="Ig-like_fold"/>
</dbReference>
<proteinExistence type="predicted"/>
<evidence type="ECO:0000313" key="3">
    <source>
        <dbReference type="EMBL" id="MFJ1269513.1"/>
    </source>
</evidence>
<accession>A0ABW8D9Y6</accession>
<sequence length="470" mass="45776">SGALAVNVVVNNGVSNAVLSGGFTYQPAAPTLVSISPNSGSMAGGTAVTVSGTNFTPTTTLTIGGLAATSVTVVNATTLTAVTPAYVSGSLVKNVVISNSAGSATLTSGYTYVAIAPTITNVNPTSGPMAGGTSITITGTNFTPTTTVSVGGVSATSVVVANATTLTALTPAYVSGSLTKDITINNGNSNATLSSSFTYIAPAPTLVSIAPTSGTTGGGTSITLNGTGFTPGTTVTIGSVAATNVSVVNSTTLTATTPAYVSGALVQSVSVNNGVGTASLLNAFTYIASAPTITSIVPTSGTSSGGTSVTISGSNFIPGTTVTIGGQATTSTSVVNANTITAVTPAYTSGSLTVNVVVNNTISTATLTNGYTYIAVTPNITSCNYPGGILTTAWVCVGTNMNVFPNTFLNIRGGLLCTAGVSITGIVATVTNALNLGGNSLLPGLYSGCSVQLCNNSTCTGINSNIVAFS</sequence>
<protein>
    <submittedName>
        <fullName evidence="3">IPT/TIG domain-containing protein</fullName>
    </submittedName>
</protein>
<dbReference type="CDD" id="cd00102">
    <property type="entry name" value="IPT"/>
    <property type="match status" value="4"/>
</dbReference>
<comment type="caution">
    <text evidence="3">The sequence shown here is derived from an EMBL/GenBank/DDBJ whole genome shotgun (WGS) entry which is preliminary data.</text>
</comment>
<dbReference type="Proteomes" id="UP001615550">
    <property type="component" value="Unassembled WGS sequence"/>
</dbReference>